<comment type="pathway">
    <text evidence="9">Protein modification; lipoprotein biosynthesis (signal peptide cleavage).</text>
</comment>
<dbReference type="PROSITE" id="PS00855">
    <property type="entry name" value="SPASE_II"/>
    <property type="match status" value="1"/>
</dbReference>
<gene>
    <name evidence="9" type="primary">lspA</name>
    <name evidence="12" type="ORF">J2T55_000961</name>
</gene>
<keyword evidence="3 9" id="KW-0645">Protease</keyword>
<dbReference type="EC" id="3.4.23.36" evidence="9"/>
<evidence type="ECO:0000313" key="12">
    <source>
        <dbReference type="EMBL" id="MCS3902953.1"/>
    </source>
</evidence>
<dbReference type="Pfam" id="PF01252">
    <property type="entry name" value="Peptidase_A8"/>
    <property type="match status" value="1"/>
</dbReference>
<keyword evidence="8 9" id="KW-0472">Membrane</keyword>
<feature type="transmembrane region" description="Helical" evidence="9">
    <location>
        <begin position="12"/>
        <end position="34"/>
    </location>
</feature>
<keyword evidence="6 9" id="KW-0378">Hydrolase</keyword>
<reference evidence="12" key="1">
    <citation type="submission" date="2022-08" db="EMBL/GenBank/DDBJ databases">
        <title>Genomic Encyclopedia of Type Strains, Phase III (KMG-III): the genomes of soil and plant-associated and newly described type strains.</title>
        <authorList>
            <person name="Whitman W."/>
        </authorList>
    </citation>
    <scope>NUCLEOTIDE SEQUENCE</scope>
    <source>
        <strain evidence="12">HMT 1</strain>
    </source>
</reference>
<dbReference type="Proteomes" id="UP001204445">
    <property type="component" value="Unassembled WGS sequence"/>
</dbReference>
<dbReference type="AlphaFoldDB" id="A0AAE3HM17"/>
<evidence type="ECO:0000256" key="9">
    <source>
        <dbReference type="HAMAP-Rule" id="MF_00161"/>
    </source>
</evidence>
<dbReference type="GO" id="GO:0005886">
    <property type="term" value="C:plasma membrane"/>
    <property type="evidence" value="ECO:0007669"/>
    <property type="project" value="UniProtKB-SubCell"/>
</dbReference>
<name>A0AAE3HM17_9GAMM</name>
<comment type="catalytic activity">
    <reaction evidence="9 10">
        <text>Release of signal peptides from bacterial membrane prolipoproteins. Hydrolyzes -Xaa-Yaa-Zaa-|-(S,diacylglyceryl)Cys-, in which Xaa is hydrophobic (preferably Leu), and Yaa (Ala or Ser) and Zaa (Gly or Ala) have small, neutral side chains.</text>
        <dbReference type="EC" id="3.4.23.36"/>
    </reaction>
</comment>
<dbReference type="EMBL" id="JANUCT010000005">
    <property type="protein sequence ID" value="MCS3902953.1"/>
    <property type="molecule type" value="Genomic_DNA"/>
</dbReference>
<feature type="transmembrane region" description="Helical" evidence="9">
    <location>
        <begin position="99"/>
        <end position="117"/>
    </location>
</feature>
<keyword evidence="5 9" id="KW-0064">Aspartyl protease</keyword>
<proteinExistence type="inferred from homology"/>
<protein>
    <recommendedName>
        <fullName evidence="9">Lipoprotein signal peptidase</fullName>
        <ecNumber evidence="9">3.4.23.36</ecNumber>
    </recommendedName>
    <alternativeName>
        <fullName evidence="9">Prolipoprotein signal peptidase</fullName>
    </alternativeName>
    <alternativeName>
        <fullName evidence="9">Signal peptidase II</fullName>
        <shortName evidence="9">SPase II</shortName>
    </alternativeName>
</protein>
<dbReference type="PANTHER" id="PTHR33695:SF1">
    <property type="entry name" value="LIPOPROTEIN SIGNAL PEPTIDASE"/>
    <property type="match status" value="1"/>
</dbReference>
<evidence type="ECO:0000256" key="10">
    <source>
        <dbReference type="RuleBase" id="RU000594"/>
    </source>
</evidence>
<comment type="subcellular location">
    <subcellularLocation>
        <location evidence="9">Cell membrane</location>
        <topology evidence="9">Multi-pass membrane protein</topology>
    </subcellularLocation>
</comment>
<comment type="caution">
    <text evidence="12">The sequence shown here is derived from an EMBL/GenBank/DDBJ whole genome shotgun (WGS) entry which is preliminary data.</text>
</comment>
<keyword evidence="2 9" id="KW-1003">Cell membrane</keyword>
<comment type="similarity">
    <text evidence="1 9 11">Belongs to the peptidase A8 family.</text>
</comment>
<evidence type="ECO:0000256" key="11">
    <source>
        <dbReference type="RuleBase" id="RU004181"/>
    </source>
</evidence>
<evidence type="ECO:0000256" key="7">
    <source>
        <dbReference type="ARBA" id="ARBA00022989"/>
    </source>
</evidence>
<evidence type="ECO:0000256" key="3">
    <source>
        <dbReference type="ARBA" id="ARBA00022670"/>
    </source>
</evidence>
<accession>A0AAE3HM17</accession>
<evidence type="ECO:0000256" key="1">
    <source>
        <dbReference type="ARBA" id="ARBA00006139"/>
    </source>
</evidence>
<feature type="transmembrane region" description="Helical" evidence="9">
    <location>
        <begin position="74"/>
        <end position="92"/>
    </location>
</feature>
<dbReference type="RefSeq" id="WP_259054558.1">
    <property type="nucleotide sequence ID" value="NZ_JANUCT010000005.1"/>
</dbReference>
<evidence type="ECO:0000256" key="5">
    <source>
        <dbReference type="ARBA" id="ARBA00022750"/>
    </source>
</evidence>
<dbReference type="GO" id="GO:0004190">
    <property type="term" value="F:aspartic-type endopeptidase activity"/>
    <property type="evidence" value="ECO:0007669"/>
    <property type="project" value="UniProtKB-UniRule"/>
</dbReference>
<evidence type="ECO:0000256" key="8">
    <source>
        <dbReference type="ARBA" id="ARBA00023136"/>
    </source>
</evidence>
<dbReference type="GO" id="GO:0006508">
    <property type="term" value="P:proteolysis"/>
    <property type="evidence" value="ECO:0007669"/>
    <property type="project" value="UniProtKB-KW"/>
</dbReference>
<sequence>MNTGTDNNRMPGMLPWLLLAAVVITLDLGSKYLVLQVLEYHRPLAVTPGFNLTLTYNTGAAFSFLSEAGGWQRWFFAAFALAVSAVLLVWLYRLPRGARWLPTALALILGGALGNLYDRLVHGYVVDFIQVYYQQWYWPAFNIADSAITVGAVMLIIDAIWLSRDDRKQA</sequence>
<evidence type="ECO:0000313" key="13">
    <source>
        <dbReference type="Proteomes" id="UP001204445"/>
    </source>
</evidence>
<dbReference type="PANTHER" id="PTHR33695">
    <property type="entry name" value="LIPOPROTEIN SIGNAL PEPTIDASE"/>
    <property type="match status" value="1"/>
</dbReference>
<dbReference type="NCBIfam" id="TIGR00077">
    <property type="entry name" value="lspA"/>
    <property type="match status" value="1"/>
</dbReference>
<comment type="function">
    <text evidence="9 10">This protein specifically catalyzes the removal of signal peptides from prolipoproteins.</text>
</comment>
<keyword evidence="7 9" id="KW-1133">Transmembrane helix</keyword>
<feature type="active site" evidence="9">
    <location>
        <position position="127"/>
    </location>
</feature>
<feature type="transmembrane region" description="Helical" evidence="9">
    <location>
        <begin position="137"/>
        <end position="162"/>
    </location>
</feature>
<keyword evidence="13" id="KW-1185">Reference proteome</keyword>
<dbReference type="HAMAP" id="MF_00161">
    <property type="entry name" value="LspA"/>
    <property type="match status" value="1"/>
</dbReference>
<feature type="active site" evidence="9">
    <location>
        <position position="145"/>
    </location>
</feature>
<keyword evidence="4 9" id="KW-0812">Transmembrane</keyword>
<dbReference type="PRINTS" id="PR00781">
    <property type="entry name" value="LIPOSIGPTASE"/>
</dbReference>
<evidence type="ECO:0000256" key="2">
    <source>
        <dbReference type="ARBA" id="ARBA00022475"/>
    </source>
</evidence>
<evidence type="ECO:0000256" key="6">
    <source>
        <dbReference type="ARBA" id="ARBA00022801"/>
    </source>
</evidence>
<evidence type="ECO:0000256" key="4">
    <source>
        <dbReference type="ARBA" id="ARBA00022692"/>
    </source>
</evidence>
<dbReference type="InterPro" id="IPR001872">
    <property type="entry name" value="Peptidase_A8"/>
</dbReference>
<organism evidence="12 13">
    <name type="scientific">Methylohalomonas lacus</name>
    <dbReference type="NCBI Taxonomy" id="398773"/>
    <lineage>
        <taxon>Bacteria</taxon>
        <taxon>Pseudomonadati</taxon>
        <taxon>Pseudomonadota</taxon>
        <taxon>Gammaproteobacteria</taxon>
        <taxon>Methylohalomonadales</taxon>
        <taxon>Methylohalomonadaceae</taxon>
        <taxon>Methylohalomonas</taxon>
    </lineage>
</organism>